<accession>A0ABU7ZUF3</accession>
<reference evidence="1 2" key="1">
    <citation type="submission" date="2023-04" db="EMBL/GenBank/DDBJ databases">
        <title>Genomic diversity of scab-causing Streptomyces spp. in the province of Quebec, Canada.</title>
        <authorList>
            <person name="Biessy A."/>
            <person name="Cadieux M."/>
            <person name="Ciotola M."/>
            <person name="Filion M."/>
        </authorList>
    </citation>
    <scope>NUCLEOTIDE SEQUENCE [LARGE SCALE GENOMIC DNA]</scope>
    <source>
        <strain evidence="1 2">B21-103</strain>
    </source>
</reference>
<sequence>MDTKVLRSAYDRLLDAAAIRDLGNADDGGWNADQILAHLLSVDASIAAVALGIVAGSRPTFDNRISLDTWNLDRIITEHSDRGDLIDHVRRQATVLCDLADQLNEEAASVPVPSLLVSNHALVLDQPVPLAGLIDGLAEDHVPVHTQQLLDLRVAVPGHT</sequence>
<protein>
    <recommendedName>
        <fullName evidence="3">DinB-like domain-containing protein</fullName>
    </recommendedName>
</protein>
<dbReference type="EMBL" id="JARUMK010000001">
    <property type="protein sequence ID" value="MEH0557767.1"/>
    <property type="molecule type" value="Genomic_DNA"/>
</dbReference>
<keyword evidence="2" id="KW-1185">Reference proteome</keyword>
<dbReference type="RefSeq" id="WP_319226488.1">
    <property type="nucleotide sequence ID" value="NZ_JARUMK010000001.1"/>
</dbReference>
<evidence type="ECO:0000313" key="1">
    <source>
        <dbReference type="EMBL" id="MEH0557767.1"/>
    </source>
</evidence>
<proteinExistence type="predicted"/>
<comment type="caution">
    <text evidence="1">The sequence shown here is derived from an EMBL/GenBank/DDBJ whole genome shotgun (WGS) entry which is preliminary data.</text>
</comment>
<evidence type="ECO:0008006" key="3">
    <source>
        <dbReference type="Google" id="ProtNLM"/>
    </source>
</evidence>
<dbReference type="Gene3D" id="1.20.120.450">
    <property type="entry name" value="dinb family like domain"/>
    <property type="match status" value="1"/>
</dbReference>
<evidence type="ECO:0000313" key="2">
    <source>
        <dbReference type="Proteomes" id="UP001382181"/>
    </source>
</evidence>
<gene>
    <name evidence="1" type="ORF">QBA37_00545</name>
</gene>
<name>A0ABU7ZUF3_9ACTN</name>
<organism evidence="1 2">
    <name type="scientific">Streptomyces silvae</name>
    <dbReference type="NCBI Taxonomy" id="2803812"/>
    <lineage>
        <taxon>Bacteria</taxon>
        <taxon>Bacillati</taxon>
        <taxon>Actinomycetota</taxon>
        <taxon>Actinomycetes</taxon>
        <taxon>Kitasatosporales</taxon>
        <taxon>Streptomycetaceae</taxon>
        <taxon>Streptomyces</taxon>
    </lineage>
</organism>
<dbReference type="InterPro" id="IPR034660">
    <property type="entry name" value="DinB/YfiT-like"/>
</dbReference>
<dbReference type="Proteomes" id="UP001382181">
    <property type="component" value="Unassembled WGS sequence"/>
</dbReference>